<keyword evidence="2" id="KW-1185">Reference proteome</keyword>
<dbReference type="AlphaFoldDB" id="A0A179UBZ0"/>
<organism evidence="1 2">
    <name type="scientific">Blastomyces gilchristii (strain SLH14081)</name>
    <name type="common">Blastomyces dermatitidis</name>
    <dbReference type="NCBI Taxonomy" id="559298"/>
    <lineage>
        <taxon>Eukaryota</taxon>
        <taxon>Fungi</taxon>
        <taxon>Dikarya</taxon>
        <taxon>Ascomycota</taxon>
        <taxon>Pezizomycotina</taxon>
        <taxon>Eurotiomycetes</taxon>
        <taxon>Eurotiomycetidae</taxon>
        <taxon>Onygenales</taxon>
        <taxon>Ajellomycetaceae</taxon>
        <taxon>Blastomyces</taxon>
    </lineage>
</organism>
<accession>A0A179UBZ0</accession>
<evidence type="ECO:0000313" key="1">
    <source>
        <dbReference type="EMBL" id="OAT04531.1"/>
    </source>
</evidence>
<dbReference type="KEGG" id="bgh:BDBG_16272"/>
<protein>
    <submittedName>
        <fullName evidence="1">Uncharacterized protein</fullName>
    </submittedName>
</protein>
<dbReference type="EMBL" id="GG657449">
    <property type="protein sequence ID" value="OAT04531.1"/>
    <property type="molecule type" value="Genomic_DNA"/>
</dbReference>
<reference evidence="2" key="1">
    <citation type="journal article" date="2015" name="PLoS Genet.">
        <title>The dynamic genome and transcriptome of the human fungal pathogen Blastomyces and close relative Emmonsia.</title>
        <authorList>
            <person name="Munoz J.F."/>
            <person name="Gauthier G.M."/>
            <person name="Desjardins C.A."/>
            <person name="Gallo J.E."/>
            <person name="Holder J."/>
            <person name="Sullivan T.D."/>
            <person name="Marty A.J."/>
            <person name="Carmen J.C."/>
            <person name="Chen Z."/>
            <person name="Ding L."/>
            <person name="Gujja S."/>
            <person name="Magrini V."/>
            <person name="Misas E."/>
            <person name="Mitreva M."/>
            <person name="Priest M."/>
            <person name="Saif S."/>
            <person name="Whiston E.A."/>
            <person name="Young S."/>
            <person name="Zeng Q."/>
            <person name="Goldman W.E."/>
            <person name="Mardis E.R."/>
            <person name="Taylor J.W."/>
            <person name="McEwen J.G."/>
            <person name="Clay O.K."/>
            <person name="Klein B.S."/>
            <person name="Cuomo C.A."/>
        </authorList>
    </citation>
    <scope>NUCLEOTIDE SEQUENCE [LARGE SCALE GENOMIC DNA]</scope>
    <source>
        <strain evidence="2">SLH14081</strain>
    </source>
</reference>
<dbReference type="VEuPathDB" id="FungiDB:BDBG_16272"/>
<dbReference type="Proteomes" id="UP000002038">
    <property type="component" value="Unassembled WGS sequence"/>
</dbReference>
<proteinExistence type="predicted"/>
<gene>
    <name evidence="1" type="ORF">BDBG_16272</name>
</gene>
<evidence type="ECO:0000313" key="2">
    <source>
        <dbReference type="Proteomes" id="UP000002038"/>
    </source>
</evidence>
<dbReference type="RefSeq" id="XP_031576226.1">
    <property type="nucleotide sequence ID" value="XM_031724261.1"/>
</dbReference>
<dbReference type="GeneID" id="42528454"/>
<name>A0A179UBZ0_BLAGS</name>
<sequence>MTETNVTRSRGWETSITCPPLFSKSHEYFLSQDVHKFAHATRHAMHAAQDAKLTSSSGPRYLDSKISIQALKSHRRTKVEDKRGVDLNPTFSVFELENLSTTCAVVETNLD</sequence>